<evidence type="ECO:0000256" key="1">
    <source>
        <dbReference type="ARBA" id="ARBA00010945"/>
    </source>
</evidence>
<evidence type="ECO:0000256" key="4">
    <source>
        <dbReference type="ARBA" id="ARBA00022763"/>
    </source>
</evidence>
<evidence type="ECO:0000256" key="2">
    <source>
        <dbReference type="ARBA" id="ARBA00022457"/>
    </source>
</evidence>
<dbReference type="Pfam" id="PF00817">
    <property type="entry name" value="IMS"/>
    <property type="match status" value="1"/>
</dbReference>
<organism evidence="7 8">
    <name type="scientific">[Clostridium] celerecrescens 18A</name>
    <dbReference type="NCBI Taxonomy" id="1286362"/>
    <lineage>
        <taxon>Bacteria</taxon>
        <taxon>Bacillati</taxon>
        <taxon>Bacillota</taxon>
        <taxon>Clostridia</taxon>
        <taxon>Lachnospirales</taxon>
        <taxon>Lachnospiraceae</taxon>
        <taxon>Lacrimispora</taxon>
    </lineage>
</organism>
<evidence type="ECO:0000256" key="5">
    <source>
        <dbReference type="ARBA" id="ARBA00022932"/>
    </source>
</evidence>
<dbReference type="PROSITE" id="PS50173">
    <property type="entry name" value="UMUC"/>
    <property type="match status" value="1"/>
</dbReference>
<reference evidence="7 8" key="1">
    <citation type="submission" date="2017-11" db="EMBL/GenBank/DDBJ databases">
        <title>Understudied soil microbes with underappreciated capabilities: Untangling the Clostridium saccharolyticum group.</title>
        <authorList>
            <person name="Leschine S."/>
        </authorList>
    </citation>
    <scope>NUCLEOTIDE SEQUENCE [LARGE SCALE GENOMIC DNA]</scope>
    <source>
        <strain evidence="7 8">18A</strain>
    </source>
</reference>
<dbReference type="InterPro" id="IPR043502">
    <property type="entry name" value="DNA/RNA_pol_sf"/>
</dbReference>
<comment type="similarity">
    <text evidence="1">Belongs to the DNA polymerase type-Y family.</text>
</comment>
<evidence type="ECO:0000313" key="8">
    <source>
        <dbReference type="Proteomes" id="UP000231092"/>
    </source>
</evidence>
<dbReference type="InterPro" id="IPR050116">
    <property type="entry name" value="DNA_polymerase-Y"/>
</dbReference>
<protein>
    <submittedName>
        <fullName evidence="7">DNA polymerase V</fullName>
    </submittedName>
</protein>
<evidence type="ECO:0000313" key="7">
    <source>
        <dbReference type="EMBL" id="PJJ28792.1"/>
    </source>
</evidence>
<dbReference type="RefSeq" id="WP_100305254.1">
    <property type="nucleotide sequence ID" value="NZ_PGET01000001.1"/>
</dbReference>
<dbReference type="GO" id="GO:0042276">
    <property type="term" value="P:error-prone translesion synthesis"/>
    <property type="evidence" value="ECO:0007669"/>
    <property type="project" value="TreeGrafter"/>
</dbReference>
<feature type="domain" description="UmuC" evidence="6">
    <location>
        <begin position="6"/>
        <end position="234"/>
    </location>
</feature>
<dbReference type="InterPro" id="IPR001126">
    <property type="entry name" value="UmuC"/>
</dbReference>
<comment type="caution">
    <text evidence="7">The sequence shown here is derived from an EMBL/GenBank/DDBJ whole genome shotgun (WGS) entry which is preliminary data.</text>
</comment>
<proteinExistence type="inferred from homology"/>
<name>A0A2M8Z5R9_9FIRM</name>
<dbReference type="AlphaFoldDB" id="A0A2M8Z5R9"/>
<dbReference type="EMBL" id="PGET01000001">
    <property type="protein sequence ID" value="PJJ28792.1"/>
    <property type="molecule type" value="Genomic_DNA"/>
</dbReference>
<evidence type="ECO:0000256" key="3">
    <source>
        <dbReference type="ARBA" id="ARBA00022695"/>
    </source>
</evidence>
<dbReference type="GO" id="GO:0005829">
    <property type="term" value="C:cytosol"/>
    <property type="evidence" value="ECO:0007669"/>
    <property type="project" value="TreeGrafter"/>
</dbReference>
<dbReference type="PANTHER" id="PTHR11076">
    <property type="entry name" value="DNA REPAIR POLYMERASE UMUC / TRANSFERASE FAMILY MEMBER"/>
    <property type="match status" value="1"/>
</dbReference>
<keyword evidence="2" id="KW-0515">Mutator protein</keyword>
<sequence>MKNRTYFAIDLKSFYASVECMERGLDPLTTNLVVADASRTEKTICLAVSPSLKAYGIPGRARLFEVVQKVREVNAARLREIPERAFSGASFNDTELKEAPGISLDYITAPPRMAHYIEYSTRIYNIYLKYIAPEDIHVYSIDEVFIDATDYLNTYNLSARELVTKMILDVLKTTGITASAGIGTNLYLCKIAMDIQAKRIPVDQNGVQIAELDEISYRRLLWSHRPLTDFWRVGRGYSKKLEEQGLFTMGDIARCSIGKSNEYYKEDLLYKLFGVNAELLIDHAWGWEPCTIADIKAYKPSTNSIGSGQVLQSAYTFDKAKLIVWEMTDLLVLDLVDKKLVTDQLVLTVGYDIENLTNPMIKNSYHGAVTIDHYGRAVPKSAHGTANLGRQTSSTKLIMDAAAELFERIVDKNLLVRRVNITANHVVDEETVQKSDNFEQLDLFTDYGAVQAKKEEEEAELAREKSIQKAMLEIKKKYGKNAILKGMNLEEGATTLDRNRQIGGHKA</sequence>
<dbReference type="GO" id="GO:0006281">
    <property type="term" value="P:DNA repair"/>
    <property type="evidence" value="ECO:0007669"/>
    <property type="project" value="InterPro"/>
</dbReference>
<keyword evidence="4" id="KW-0227">DNA damage</keyword>
<keyword evidence="5" id="KW-0808">Transferase</keyword>
<dbReference type="GO" id="GO:0009432">
    <property type="term" value="P:SOS response"/>
    <property type="evidence" value="ECO:0007669"/>
    <property type="project" value="TreeGrafter"/>
</dbReference>
<keyword evidence="3" id="KW-0548">Nucleotidyltransferase</keyword>
<dbReference type="Proteomes" id="UP000231092">
    <property type="component" value="Unassembled WGS sequence"/>
</dbReference>
<dbReference type="InterPro" id="IPR017961">
    <property type="entry name" value="DNA_pol_Y-fam_little_finger"/>
</dbReference>
<dbReference type="GO" id="GO:0003887">
    <property type="term" value="F:DNA-directed DNA polymerase activity"/>
    <property type="evidence" value="ECO:0007669"/>
    <property type="project" value="UniProtKB-KW"/>
</dbReference>
<evidence type="ECO:0000259" key="6">
    <source>
        <dbReference type="PROSITE" id="PS50173"/>
    </source>
</evidence>
<dbReference type="Gene3D" id="3.30.70.270">
    <property type="match status" value="1"/>
</dbReference>
<dbReference type="PANTHER" id="PTHR11076:SF35">
    <property type="entry name" value="DNA REPAIR PROTEIN HOMOLOG YOBH"/>
    <property type="match status" value="1"/>
</dbReference>
<dbReference type="GO" id="GO:0003684">
    <property type="term" value="F:damaged DNA binding"/>
    <property type="evidence" value="ECO:0007669"/>
    <property type="project" value="InterPro"/>
</dbReference>
<dbReference type="Gene3D" id="1.10.150.20">
    <property type="entry name" value="5' to 3' exonuclease, C-terminal subdomain"/>
    <property type="match status" value="1"/>
</dbReference>
<dbReference type="InterPro" id="IPR043128">
    <property type="entry name" value="Rev_trsase/Diguanyl_cyclase"/>
</dbReference>
<gene>
    <name evidence="7" type="ORF">H171_2314</name>
</gene>
<dbReference type="SUPFAM" id="SSF56672">
    <property type="entry name" value="DNA/RNA polymerases"/>
    <property type="match status" value="1"/>
</dbReference>
<dbReference type="OrthoDB" id="9808813at2"/>
<dbReference type="Pfam" id="PF11799">
    <property type="entry name" value="IMS_C"/>
    <property type="match status" value="1"/>
</dbReference>
<keyword evidence="5" id="KW-0239">DNA-directed DNA polymerase</keyword>
<accession>A0A2M8Z5R9</accession>